<dbReference type="GO" id="GO:0005886">
    <property type="term" value="C:plasma membrane"/>
    <property type="evidence" value="ECO:0007669"/>
    <property type="project" value="UniProtKB-SubCell"/>
</dbReference>
<evidence type="ECO:0008006" key="12">
    <source>
        <dbReference type="Google" id="ProtNLM"/>
    </source>
</evidence>
<dbReference type="SUPFAM" id="SSF55073">
    <property type="entry name" value="Nucleotide cyclase"/>
    <property type="match status" value="1"/>
</dbReference>
<dbReference type="Gene3D" id="3.30.450.20">
    <property type="entry name" value="PAS domain"/>
    <property type="match status" value="2"/>
</dbReference>
<keyword evidence="11" id="KW-1185">Reference proteome</keyword>
<dbReference type="PATRIC" id="fig|1224163.3.peg.942"/>
<dbReference type="HOGENOM" id="CLU_298566_0_0_11"/>
<organism evidence="10 11">
    <name type="scientific">Corynebacterium maris DSM 45190</name>
    <dbReference type="NCBI Taxonomy" id="1224163"/>
    <lineage>
        <taxon>Bacteria</taxon>
        <taxon>Bacillati</taxon>
        <taxon>Actinomycetota</taxon>
        <taxon>Actinomycetes</taxon>
        <taxon>Mycobacteriales</taxon>
        <taxon>Corynebacteriaceae</taxon>
        <taxon>Corynebacterium</taxon>
    </lineage>
</organism>
<dbReference type="Pfam" id="PF00563">
    <property type="entry name" value="EAL"/>
    <property type="match status" value="1"/>
</dbReference>
<dbReference type="NCBIfam" id="TIGR00229">
    <property type="entry name" value="sensory_box"/>
    <property type="match status" value="1"/>
</dbReference>
<protein>
    <recommendedName>
        <fullName evidence="12">Signal transduction protein</fullName>
    </recommendedName>
</protein>
<feature type="transmembrane region" description="Helical" evidence="6">
    <location>
        <begin position="26"/>
        <end position="45"/>
    </location>
</feature>
<name>S5STP4_9CORY</name>
<dbReference type="CDD" id="cd00130">
    <property type="entry name" value="PAS"/>
    <property type="match status" value="1"/>
</dbReference>
<feature type="domain" description="PAS" evidence="7">
    <location>
        <begin position="457"/>
        <end position="502"/>
    </location>
</feature>
<keyword evidence="2" id="KW-1003">Cell membrane</keyword>
<feature type="transmembrane region" description="Helical" evidence="6">
    <location>
        <begin position="100"/>
        <end position="124"/>
    </location>
</feature>
<evidence type="ECO:0000259" key="9">
    <source>
        <dbReference type="PROSITE" id="PS50887"/>
    </source>
</evidence>
<feature type="transmembrane region" description="Helical" evidence="6">
    <location>
        <begin position="303"/>
        <end position="319"/>
    </location>
</feature>
<dbReference type="PROSITE" id="PS50112">
    <property type="entry name" value="PAS"/>
    <property type="match status" value="1"/>
</dbReference>
<dbReference type="PANTHER" id="PTHR44757:SF2">
    <property type="entry name" value="BIOFILM ARCHITECTURE MAINTENANCE PROTEIN MBAA"/>
    <property type="match status" value="1"/>
</dbReference>
<evidence type="ECO:0000313" key="10">
    <source>
        <dbReference type="EMBL" id="AGS34417.1"/>
    </source>
</evidence>
<dbReference type="NCBIfam" id="TIGR00254">
    <property type="entry name" value="GGDEF"/>
    <property type="match status" value="1"/>
</dbReference>
<evidence type="ECO:0000256" key="3">
    <source>
        <dbReference type="ARBA" id="ARBA00022692"/>
    </source>
</evidence>
<dbReference type="CDD" id="cd01949">
    <property type="entry name" value="GGDEF"/>
    <property type="match status" value="1"/>
</dbReference>
<sequence>MLSTSPLTPAATGGAAPERDKSVNAIWLRHALFAAVYAVMVVASITVAYSGTSIAIVWPSAGVAVWWAVTCRGWRSFAWVAAFVFAVPALYLGAVDGHAFLPVIFVGISHVLTGPAVGLALVLLEKKFPPRSHFGGGGGRVAARLVLPHQVYRLLIVCLLMIPVAKGVGMVGVGMEAEVSVELYTGLVLRDLAGVLAVAGPGIAISSAVGQAISAAALRECAGVTAVTAVLLALIFGPGQDLPIAYLAMLPLYWSATRLPVIVASVHVVITVVTTMTLTYLVGAGPFAVSDDSPMDQASATQIFIIMCVLLSLVVSTTVQQHATLAAELEALAATIPDALLLIDRHKRAIPINAAAHDVVFENQDGEILARRLREVDGELLDETNRPSSAALRGENVREMLVELAYPPAGGTDDDRRFYSVRASPLSLPGEVEPGHAVLLYHDSTDEYWRMRHLRRARDEARALFEYAPQGVATLDDDGVILQANRALGELIGAPAAQLVGRRLDEFSRDGAFAGEIEAALADPGTLVQVDRDFDSADGWEKRVTLSFRTIAGGGRGSTLLLVNVVDVTHQHEFYELISHIADHDALTGLINRRRFDADLADILNDGDRDRGAGALLLIDLDRFKAVNDSLGHQAGDDLLVKFATLLQDCVRATDLVARLGGDEFVVVLPAADRAEATAVGERILDTANRRFRNRPGVLGEVTASVGAAMFSEANGSSTDLLVLADQRLYDAKNSGRNRVASNPLAGEQVERILKTDALRLELQPIVDMKTGRVTLAEGLVRVTPAEGDMSAGELVAVVEKAGLGPELDALVMRRGIGLLPQLQQASPGFRLSLNLSAQSLGSEEVARVIVTELTRRRVPPGSLVLEVTESAPLPDVEAARAFQRRLREHGVAFALDDFGTGFDPYRYLKQLDFDVVKIAGEFVESMTDGGVDLSVVKSLVRLAEDEGMATVAEYVSAEQIFEAARRLGVTYGQGYHFGASLPPREFITEHLTGAGAGAPVADEKG</sequence>
<dbReference type="Pfam" id="PF00990">
    <property type="entry name" value="GGDEF"/>
    <property type="match status" value="1"/>
</dbReference>
<feature type="transmembrane region" description="Helical" evidence="6">
    <location>
        <begin position="221"/>
        <end position="239"/>
    </location>
</feature>
<dbReference type="EMBL" id="CP003924">
    <property type="protein sequence ID" value="AGS34417.1"/>
    <property type="molecule type" value="Genomic_DNA"/>
</dbReference>
<comment type="subcellular location">
    <subcellularLocation>
        <location evidence="1">Cell membrane</location>
        <topology evidence="1">Multi-pass membrane protein</topology>
    </subcellularLocation>
</comment>
<evidence type="ECO:0000313" key="11">
    <source>
        <dbReference type="Proteomes" id="UP000015388"/>
    </source>
</evidence>
<dbReference type="Proteomes" id="UP000015388">
    <property type="component" value="Chromosome"/>
</dbReference>
<dbReference type="InterPro" id="IPR001633">
    <property type="entry name" value="EAL_dom"/>
</dbReference>
<evidence type="ECO:0000256" key="6">
    <source>
        <dbReference type="SAM" id="Phobius"/>
    </source>
</evidence>
<feature type="transmembrane region" description="Helical" evidence="6">
    <location>
        <begin position="51"/>
        <end position="69"/>
    </location>
</feature>
<dbReference type="STRING" id="1224163.B841_04700"/>
<dbReference type="eggNOG" id="COG2200">
    <property type="taxonomic scope" value="Bacteria"/>
</dbReference>
<dbReference type="Pfam" id="PF08448">
    <property type="entry name" value="PAS_4"/>
    <property type="match status" value="2"/>
</dbReference>
<evidence type="ECO:0000259" key="8">
    <source>
        <dbReference type="PROSITE" id="PS50883"/>
    </source>
</evidence>
<evidence type="ECO:0000256" key="1">
    <source>
        <dbReference type="ARBA" id="ARBA00004651"/>
    </source>
</evidence>
<evidence type="ECO:0000259" key="7">
    <source>
        <dbReference type="PROSITE" id="PS50112"/>
    </source>
</evidence>
<dbReference type="PANTHER" id="PTHR44757">
    <property type="entry name" value="DIGUANYLATE CYCLASE DGCP"/>
    <property type="match status" value="1"/>
</dbReference>
<dbReference type="InterPro" id="IPR035965">
    <property type="entry name" value="PAS-like_dom_sf"/>
</dbReference>
<reference evidence="10 11" key="1">
    <citation type="submission" date="2012-11" db="EMBL/GenBank/DDBJ databases">
        <title>The complete genome sequence of Corynebacterium maris Coryn-1 (=DSM 45190).</title>
        <authorList>
            <person name="Schaffert L."/>
            <person name="Albersmeier A."/>
            <person name="Kalinowski J."/>
            <person name="Ruckert C."/>
        </authorList>
    </citation>
    <scope>NUCLEOTIDE SEQUENCE [LARGE SCALE GENOMIC DNA]</scope>
    <source>
        <strain evidence="11">Coryn-1</strain>
    </source>
</reference>
<feature type="transmembrane region" description="Helical" evidence="6">
    <location>
        <begin position="259"/>
        <end position="282"/>
    </location>
</feature>
<dbReference type="InterPro" id="IPR052155">
    <property type="entry name" value="Biofilm_reg_signaling"/>
</dbReference>
<evidence type="ECO:0000256" key="5">
    <source>
        <dbReference type="ARBA" id="ARBA00023136"/>
    </source>
</evidence>
<dbReference type="eggNOG" id="COG2199">
    <property type="taxonomic scope" value="Bacteria"/>
</dbReference>
<dbReference type="CDD" id="cd01948">
    <property type="entry name" value="EAL"/>
    <property type="match status" value="1"/>
</dbReference>
<proteinExistence type="predicted"/>
<dbReference type="InterPro" id="IPR000160">
    <property type="entry name" value="GGDEF_dom"/>
</dbReference>
<dbReference type="FunFam" id="3.30.70.270:FF:000001">
    <property type="entry name" value="Diguanylate cyclase domain protein"/>
    <property type="match status" value="1"/>
</dbReference>
<feature type="transmembrane region" description="Helical" evidence="6">
    <location>
        <begin position="187"/>
        <end position="209"/>
    </location>
</feature>
<dbReference type="SMART" id="SM00091">
    <property type="entry name" value="PAS"/>
    <property type="match status" value="2"/>
</dbReference>
<dbReference type="SMART" id="SM00052">
    <property type="entry name" value="EAL"/>
    <property type="match status" value="1"/>
</dbReference>
<dbReference type="KEGG" id="cmd:B841_04700"/>
<dbReference type="Pfam" id="PF05231">
    <property type="entry name" value="MASE1"/>
    <property type="match status" value="1"/>
</dbReference>
<dbReference type="RefSeq" id="WP_020934350.1">
    <property type="nucleotide sequence ID" value="NC_021915.1"/>
</dbReference>
<keyword evidence="5 6" id="KW-0472">Membrane</keyword>
<dbReference type="SMART" id="SM00267">
    <property type="entry name" value="GGDEF"/>
    <property type="match status" value="1"/>
</dbReference>
<gene>
    <name evidence="10" type="ORF">B841_04700</name>
</gene>
<dbReference type="InterPro" id="IPR007895">
    <property type="entry name" value="MASE1"/>
</dbReference>
<dbReference type="OrthoDB" id="23692at2"/>
<dbReference type="InterPro" id="IPR043128">
    <property type="entry name" value="Rev_trsase/Diguanyl_cyclase"/>
</dbReference>
<feature type="transmembrane region" description="Helical" evidence="6">
    <location>
        <begin position="154"/>
        <end position="175"/>
    </location>
</feature>
<dbReference type="SUPFAM" id="SSF55785">
    <property type="entry name" value="PYP-like sensor domain (PAS domain)"/>
    <property type="match status" value="1"/>
</dbReference>
<dbReference type="PROSITE" id="PS50887">
    <property type="entry name" value="GGDEF"/>
    <property type="match status" value="1"/>
</dbReference>
<feature type="domain" description="GGDEF" evidence="9">
    <location>
        <begin position="612"/>
        <end position="745"/>
    </location>
</feature>
<dbReference type="InterPro" id="IPR029787">
    <property type="entry name" value="Nucleotide_cyclase"/>
</dbReference>
<dbReference type="Gene3D" id="3.30.70.270">
    <property type="match status" value="1"/>
</dbReference>
<evidence type="ECO:0000256" key="2">
    <source>
        <dbReference type="ARBA" id="ARBA00022475"/>
    </source>
</evidence>
<feature type="transmembrane region" description="Helical" evidence="6">
    <location>
        <begin position="76"/>
        <end position="94"/>
    </location>
</feature>
<dbReference type="eggNOG" id="COG3447">
    <property type="taxonomic scope" value="Bacteria"/>
</dbReference>
<dbReference type="Gene3D" id="3.20.20.450">
    <property type="entry name" value="EAL domain"/>
    <property type="match status" value="1"/>
</dbReference>
<keyword evidence="4 6" id="KW-1133">Transmembrane helix</keyword>
<accession>S5STP4</accession>
<evidence type="ECO:0000256" key="4">
    <source>
        <dbReference type="ARBA" id="ARBA00022989"/>
    </source>
</evidence>
<feature type="domain" description="EAL" evidence="8">
    <location>
        <begin position="743"/>
        <end position="995"/>
    </location>
</feature>
<dbReference type="AlphaFoldDB" id="S5STP4"/>
<dbReference type="InterPro" id="IPR035919">
    <property type="entry name" value="EAL_sf"/>
</dbReference>
<dbReference type="SUPFAM" id="SSF141868">
    <property type="entry name" value="EAL domain-like"/>
    <property type="match status" value="1"/>
</dbReference>
<dbReference type="PROSITE" id="PS50883">
    <property type="entry name" value="EAL"/>
    <property type="match status" value="1"/>
</dbReference>
<keyword evidence="3 6" id="KW-0812">Transmembrane</keyword>
<dbReference type="InterPro" id="IPR013656">
    <property type="entry name" value="PAS_4"/>
</dbReference>
<dbReference type="InterPro" id="IPR000014">
    <property type="entry name" value="PAS"/>
</dbReference>